<evidence type="ECO:0000313" key="3">
    <source>
        <dbReference type="Proteomes" id="UP001174909"/>
    </source>
</evidence>
<feature type="compositionally biased region" description="Basic and acidic residues" evidence="1">
    <location>
        <begin position="29"/>
        <end position="52"/>
    </location>
</feature>
<dbReference type="AlphaFoldDB" id="A0AA35XFE8"/>
<feature type="compositionally biased region" description="Basic and acidic residues" evidence="1">
    <location>
        <begin position="285"/>
        <end position="302"/>
    </location>
</feature>
<evidence type="ECO:0000313" key="2">
    <source>
        <dbReference type="EMBL" id="CAI8050396.1"/>
    </source>
</evidence>
<feature type="compositionally biased region" description="Basic and acidic residues" evidence="1">
    <location>
        <begin position="347"/>
        <end position="362"/>
    </location>
</feature>
<dbReference type="Proteomes" id="UP001174909">
    <property type="component" value="Unassembled WGS sequence"/>
</dbReference>
<organism evidence="2 3">
    <name type="scientific">Geodia barretti</name>
    <name type="common">Barrett's horny sponge</name>
    <dbReference type="NCBI Taxonomy" id="519541"/>
    <lineage>
        <taxon>Eukaryota</taxon>
        <taxon>Metazoa</taxon>
        <taxon>Porifera</taxon>
        <taxon>Demospongiae</taxon>
        <taxon>Heteroscleromorpha</taxon>
        <taxon>Tetractinellida</taxon>
        <taxon>Astrophorina</taxon>
        <taxon>Geodiidae</taxon>
        <taxon>Geodia</taxon>
    </lineage>
</organism>
<keyword evidence="3" id="KW-1185">Reference proteome</keyword>
<name>A0AA35XFE8_GEOBA</name>
<feature type="compositionally biased region" description="Acidic residues" evidence="1">
    <location>
        <begin position="53"/>
        <end position="66"/>
    </location>
</feature>
<feature type="compositionally biased region" description="Basic and acidic residues" evidence="1">
    <location>
        <begin position="94"/>
        <end position="169"/>
    </location>
</feature>
<proteinExistence type="predicted"/>
<sequence length="513" mass="57787">RHKEREIAEERKGKNKNERSTKVTSAQSECREKVQKERKGKREKEVSIRDDFSETEGDDTQSDNENEMMTKESDNETSASSSGEETVNLLFQGEVREKADKSKVSAREKKSVEPKRKGRIKEKNQHKEKHKGAGDERGQYSDGEVHETPPHKSNEVESEDGKGIKEARIGKKRMAQSVKEHLSLSSTREQQIGKRNAPVASTRGKTHSKQGAKQSAESRRETGVSSTRKTTALPLEEDMPGSDSAQYDSENDKSDADGSENDRDGDSEQKSSNEEEEEEETFPSEVREKADKSKVPAREKKVEQKRKGRMKEKQTEKEKQRRAGDERGQSSDGEVHETPRHKLKISKGVESEGGKQNKEAQKGKKKAMKMAQSVKESLSLRSTKEQQKGKRNAPLDEAASTREKYLKTHSNQSTKPPESRETGVSLTGKTKKTAALPLEDDTPGSGSAQYDSEYEESDADGSSEDEEDKDSEQKSSNEEEEEEEERKQNMMTSLLLPLSLAKRKCRREPMKNH</sequence>
<protein>
    <submittedName>
        <fullName evidence="2">Uncharacterized protein</fullName>
    </submittedName>
</protein>
<feature type="compositionally biased region" description="Basic and acidic residues" evidence="1">
    <location>
        <begin position="250"/>
        <end position="273"/>
    </location>
</feature>
<feature type="compositionally biased region" description="Polar residues" evidence="1">
    <location>
        <begin position="76"/>
        <end position="85"/>
    </location>
</feature>
<feature type="region of interest" description="Disordered" evidence="1">
    <location>
        <begin position="1"/>
        <end position="513"/>
    </location>
</feature>
<feature type="non-terminal residue" evidence="2">
    <location>
        <position position="1"/>
    </location>
</feature>
<feature type="compositionally biased region" description="Acidic residues" evidence="1">
    <location>
        <begin position="452"/>
        <end position="470"/>
    </location>
</feature>
<accession>A0AA35XFE8</accession>
<evidence type="ECO:0000256" key="1">
    <source>
        <dbReference type="SAM" id="MobiDB-lite"/>
    </source>
</evidence>
<comment type="caution">
    <text evidence="2">The sequence shown here is derived from an EMBL/GenBank/DDBJ whole genome shotgun (WGS) entry which is preliminary data.</text>
</comment>
<reference evidence="2" key="1">
    <citation type="submission" date="2023-03" db="EMBL/GenBank/DDBJ databases">
        <authorList>
            <person name="Steffen K."/>
            <person name="Cardenas P."/>
        </authorList>
    </citation>
    <scope>NUCLEOTIDE SEQUENCE</scope>
</reference>
<feature type="compositionally biased region" description="Basic and acidic residues" evidence="1">
    <location>
        <begin position="311"/>
        <end position="340"/>
    </location>
</feature>
<dbReference type="EMBL" id="CASHTH010003863">
    <property type="protein sequence ID" value="CAI8050396.1"/>
    <property type="molecule type" value="Genomic_DNA"/>
</dbReference>
<gene>
    <name evidence="2" type="ORF">GBAR_LOCUS27681</name>
</gene>
<feature type="compositionally biased region" description="Basic and acidic residues" evidence="1">
    <location>
        <begin position="1"/>
        <end position="21"/>
    </location>
</feature>
<feature type="compositionally biased region" description="Polar residues" evidence="1">
    <location>
        <begin position="408"/>
        <end position="428"/>
    </location>
</feature>